<gene>
    <name evidence="3" type="ORF">NQ314_006576</name>
</gene>
<feature type="compositionally biased region" description="Acidic residues" evidence="1">
    <location>
        <begin position="75"/>
        <end position="85"/>
    </location>
</feature>
<organism evidence="3 4">
    <name type="scientific">Rhamnusium bicolor</name>
    <dbReference type="NCBI Taxonomy" id="1586634"/>
    <lineage>
        <taxon>Eukaryota</taxon>
        <taxon>Metazoa</taxon>
        <taxon>Ecdysozoa</taxon>
        <taxon>Arthropoda</taxon>
        <taxon>Hexapoda</taxon>
        <taxon>Insecta</taxon>
        <taxon>Pterygota</taxon>
        <taxon>Neoptera</taxon>
        <taxon>Endopterygota</taxon>
        <taxon>Coleoptera</taxon>
        <taxon>Polyphaga</taxon>
        <taxon>Cucujiformia</taxon>
        <taxon>Chrysomeloidea</taxon>
        <taxon>Cerambycidae</taxon>
        <taxon>Lepturinae</taxon>
        <taxon>Rhagiini</taxon>
        <taxon>Rhamnusium</taxon>
    </lineage>
</organism>
<dbReference type="AlphaFoldDB" id="A0AAV8Z0J4"/>
<evidence type="ECO:0000256" key="2">
    <source>
        <dbReference type="SAM" id="Phobius"/>
    </source>
</evidence>
<protein>
    <submittedName>
        <fullName evidence="3">Uncharacterized protein</fullName>
    </submittedName>
</protein>
<evidence type="ECO:0000313" key="3">
    <source>
        <dbReference type="EMBL" id="KAJ8957326.1"/>
    </source>
</evidence>
<name>A0AAV8Z0J4_9CUCU</name>
<keyword evidence="2" id="KW-0472">Membrane</keyword>
<accession>A0AAV8Z0J4</accession>
<keyword evidence="4" id="KW-1185">Reference proteome</keyword>
<keyword evidence="2" id="KW-1133">Transmembrane helix</keyword>
<dbReference type="Proteomes" id="UP001162156">
    <property type="component" value="Unassembled WGS sequence"/>
</dbReference>
<evidence type="ECO:0000256" key="1">
    <source>
        <dbReference type="SAM" id="MobiDB-lite"/>
    </source>
</evidence>
<reference evidence="3" key="1">
    <citation type="journal article" date="2023" name="Insect Mol. Biol.">
        <title>Genome sequencing provides insights into the evolution of gene families encoding plant cell wall-degrading enzymes in longhorned beetles.</title>
        <authorList>
            <person name="Shin N.R."/>
            <person name="Okamura Y."/>
            <person name="Kirsch R."/>
            <person name="Pauchet Y."/>
        </authorList>
    </citation>
    <scope>NUCLEOTIDE SEQUENCE</scope>
    <source>
        <strain evidence="3">RBIC_L_NR</strain>
    </source>
</reference>
<feature type="transmembrane region" description="Helical" evidence="2">
    <location>
        <begin position="12"/>
        <end position="33"/>
    </location>
</feature>
<sequence length="118" mass="13831">MIQVRKVFSKKIYSILSGVYILLLLVIFINVSWPRNSKDLTDLELEEYMNNDFEWDAEFPGQELGSESDDKVSVDLDEEEAEDMPLAEGSFQSKKTVTKMKEKHLKLYLWLKTKSIEY</sequence>
<comment type="caution">
    <text evidence="3">The sequence shown here is derived from an EMBL/GenBank/DDBJ whole genome shotgun (WGS) entry which is preliminary data.</text>
</comment>
<feature type="region of interest" description="Disordered" evidence="1">
    <location>
        <begin position="59"/>
        <end position="87"/>
    </location>
</feature>
<dbReference type="EMBL" id="JANEYF010001779">
    <property type="protein sequence ID" value="KAJ8957326.1"/>
    <property type="molecule type" value="Genomic_DNA"/>
</dbReference>
<evidence type="ECO:0000313" key="4">
    <source>
        <dbReference type="Proteomes" id="UP001162156"/>
    </source>
</evidence>
<keyword evidence="2" id="KW-0812">Transmembrane</keyword>
<proteinExistence type="predicted"/>